<dbReference type="OrthoDB" id="5229512at2759"/>
<reference evidence="1 2" key="1">
    <citation type="submission" date="2017-03" db="EMBL/GenBank/DDBJ databases">
        <title>Genomes of endolithic fungi from Antarctica.</title>
        <authorList>
            <person name="Coleine C."/>
            <person name="Masonjones S."/>
            <person name="Stajich J.E."/>
        </authorList>
    </citation>
    <scope>NUCLEOTIDE SEQUENCE [LARGE SCALE GENOMIC DNA]</scope>
    <source>
        <strain evidence="1 2">CCFEE 6315</strain>
    </source>
</reference>
<name>A0A4U0UBG4_9PEZI</name>
<comment type="caution">
    <text evidence="1">The sequence shown here is derived from an EMBL/GenBank/DDBJ whole genome shotgun (WGS) entry which is preliminary data.</text>
</comment>
<proteinExistence type="predicted"/>
<dbReference type="Proteomes" id="UP000308549">
    <property type="component" value="Unassembled WGS sequence"/>
</dbReference>
<dbReference type="AlphaFoldDB" id="A0A4U0UBG4"/>
<sequence length="352" mass="39812">MAEGRRSKHLKVFHELDDASVARSAQRFLRQKEQGAPSKATRTADGTVGGETFRFCDLPKDIRLEIYEVAFEPPPGGRKIVIFIQKQVYNATFIYSNGSPCYAAHGLLMTNEQIHEEAIDVFHRHSKFQVKCCGFDFSSVVDPFGGARLYQLSARHDLGAIRDCRFFNSVQHLSLEIHIQASDFIRELITRLQPLTGALAGGQKLACLNIKFLHQSDPILEISGSSLVSVLQGLGCSSSKLNVKWGEEDLYEDLYSAWSVKSLRAFKLTEKLKDAIVLNGRAFPLYENTDEYESQMGELREQCSTESMKKYDDALEDVGSVSEENDLYTEDDGFYTENDGFYTEDEHRFSDY</sequence>
<protein>
    <submittedName>
        <fullName evidence="1">Uncharacterized protein</fullName>
    </submittedName>
</protein>
<organism evidence="1 2">
    <name type="scientific">Salinomyces thailandicus</name>
    <dbReference type="NCBI Taxonomy" id="706561"/>
    <lineage>
        <taxon>Eukaryota</taxon>
        <taxon>Fungi</taxon>
        <taxon>Dikarya</taxon>
        <taxon>Ascomycota</taxon>
        <taxon>Pezizomycotina</taxon>
        <taxon>Dothideomycetes</taxon>
        <taxon>Dothideomycetidae</taxon>
        <taxon>Mycosphaerellales</taxon>
        <taxon>Teratosphaeriaceae</taxon>
        <taxon>Salinomyces</taxon>
    </lineage>
</organism>
<gene>
    <name evidence="1" type="ORF">B0A50_01905</name>
</gene>
<evidence type="ECO:0000313" key="1">
    <source>
        <dbReference type="EMBL" id="TKA31826.1"/>
    </source>
</evidence>
<evidence type="ECO:0000313" key="2">
    <source>
        <dbReference type="Proteomes" id="UP000308549"/>
    </source>
</evidence>
<dbReference type="EMBL" id="NAJL01000007">
    <property type="protein sequence ID" value="TKA31826.1"/>
    <property type="molecule type" value="Genomic_DNA"/>
</dbReference>
<keyword evidence="2" id="KW-1185">Reference proteome</keyword>
<accession>A0A4U0UBG4</accession>